<keyword evidence="3" id="KW-1003">Cell membrane</keyword>
<evidence type="ECO:0000256" key="9">
    <source>
        <dbReference type="SAM" id="Phobius"/>
    </source>
</evidence>
<dbReference type="Gene3D" id="1.20.1560.10">
    <property type="entry name" value="ABC transporter type 1, transmembrane domain"/>
    <property type="match status" value="1"/>
</dbReference>
<dbReference type="Pfam" id="PF00664">
    <property type="entry name" value="ABC_membrane"/>
    <property type="match status" value="1"/>
</dbReference>
<evidence type="ECO:0000256" key="4">
    <source>
        <dbReference type="ARBA" id="ARBA00022692"/>
    </source>
</evidence>
<name>A0A644Y825_9ZZZZ</name>
<keyword evidence="8 9" id="KW-0472">Membrane</keyword>
<dbReference type="InterPro" id="IPR003439">
    <property type="entry name" value="ABC_transporter-like_ATP-bd"/>
</dbReference>
<proteinExistence type="predicted"/>
<dbReference type="GO" id="GO:0015421">
    <property type="term" value="F:ABC-type oligopeptide transporter activity"/>
    <property type="evidence" value="ECO:0007669"/>
    <property type="project" value="TreeGrafter"/>
</dbReference>
<feature type="domain" description="ABC transporter" evidence="10">
    <location>
        <begin position="312"/>
        <end position="545"/>
    </location>
</feature>
<dbReference type="PROSITE" id="PS50893">
    <property type="entry name" value="ABC_TRANSPORTER_2"/>
    <property type="match status" value="1"/>
</dbReference>
<dbReference type="PROSITE" id="PS50929">
    <property type="entry name" value="ABC_TM1F"/>
    <property type="match status" value="1"/>
</dbReference>
<evidence type="ECO:0000256" key="1">
    <source>
        <dbReference type="ARBA" id="ARBA00004651"/>
    </source>
</evidence>
<dbReference type="AlphaFoldDB" id="A0A644Y825"/>
<dbReference type="GO" id="GO:0016887">
    <property type="term" value="F:ATP hydrolysis activity"/>
    <property type="evidence" value="ECO:0007669"/>
    <property type="project" value="InterPro"/>
</dbReference>
<evidence type="ECO:0000256" key="3">
    <source>
        <dbReference type="ARBA" id="ARBA00022475"/>
    </source>
</evidence>
<evidence type="ECO:0000313" key="12">
    <source>
        <dbReference type="EMBL" id="MPM24695.1"/>
    </source>
</evidence>
<dbReference type="SMART" id="SM00382">
    <property type="entry name" value="AAA"/>
    <property type="match status" value="1"/>
</dbReference>
<evidence type="ECO:0000259" key="10">
    <source>
        <dbReference type="PROSITE" id="PS50893"/>
    </source>
</evidence>
<evidence type="ECO:0000256" key="6">
    <source>
        <dbReference type="ARBA" id="ARBA00022840"/>
    </source>
</evidence>
<dbReference type="GO" id="GO:0005524">
    <property type="term" value="F:ATP binding"/>
    <property type="evidence" value="ECO:0007669"/>
    <property type="project" value="UniProtKB-KW"/>
</dbReference>
<reference evidence="12" key="1">
    <citation type="submission" date="2019-08" db="EMBL/GenBank/DDBJ databases">
        <authorList>
            <person name="Kucharzyk K."/>
            <person name="Murdoch R.W."/>
            <person name="Higgins S."/>
            <person name="Loffler F."/>
        </authorList>
    </citation>
    <scope>NUCLEOTIDE SEQUENCE</scope>
</reference>
<feature type="transmembrane region" description="Helical" evidence="9">
    <location>
        <begin position="136"/>
        <end position="154"/>
    </location>
</feature>
<evidence type="ECO:0000256" key="7">
    <source>
        <dbReference type="ARBA" id="ARBA00022989"/>
    </source>
</evidence>
<dbReference type="SUPFAM" id="SSF52540">
    <property type="entry name" value="P-loop containing nucleoside triphosphate hydrolases"/>
    <property type="match status" value="1"/>
</dbReference>
<comment type="caution">
    <text evidence="12">The sequence shown here is derived from an EMBL/GenBank/DDBJ whole genome shotgun (WGS) entry which is preliminary data.</text>
</comment>
<keyword evidence="5" id="KW-0547">Nucleotide-binding</keyword>
<dbReference type="Pfam" id="PF00005">
    <property type="entry name" value="ABC_tran"/>
    <property type="match status" value="1"/>
</dbReference>
<dbReference type="PANTHER" id="PTHR43394:SF1">
    <property type="entry name" value="ATP-BINDING CASSETTE SUB-FAMILY B MEMBER 10, MITOCHONDRIAL"/>
    <property type="match status" value="1"/>
</dbReference>
<feature type="transmembrane region" description="Helical" evidence="9">
    <location>
        <begin position="32"/>
        <end position="53"/>
    </location>
</feature>
<sequence length="556" mass="63229">MSMILIISIDQITPMLQKEIVDSGIIEGKYSIILPILFIFLALTLIKAILGYLKEYLYDYIGAKVHFDLRTELFSHIQSFEFEYFDNTNTGELMSRIGEDIENIWQTIGFGLRLFVENILYFTFSTIILFYLNWKLTLICLVILAPIGVIAYKLEKNLNDGYEEISDKTAEINTRAQENIAGVRLVKAFSREKHEIKRFRNLNKDYYDLNMKQAKTISKSFPFIEFLTNISLVIMIILGGYFVLIDEMSLGTLIAFSGYIWNIIWPMRMIGWLMDILSKNKASAFKIFNILDRYTKINPNEGLKVKDVKGDIEFKNVSFKYNDELVLKDINLNIKAGSTVAIMGATGSGKSTLLSLIGRYYDATDGCIEVDGVNVKDLNLNALRNNMAVVQQDTFLFSDTIENNLRFGNVNASNEEIKDGANKACALSFIENLESNFHTEVGERGVGLSGGQKQRLSIARAIIRRAPILILDDSTSALDMDTEHELLKNLNYIKKNKTTLLVAHRISAVKNADLIIFMKDGCIVEKGTHEDLLSKKGHYYGVYKEQFKDFDNLEVI</sequence>
<dbReference type="EMBL" id="VSSQ01004323">
    <property type="protein sequence ID" value="MPM24695.1"/>
    <property type="molecule type" value="Genomic_DNA"/>
</dbReference>
<dbReference type="CDD" id="cd18542">
    <property type="entry name" value="ABC_6TM_YknU_like"/>
    <property type="match status" value="1"/>
</dbReference>
<dbReference type="SUPFAM" id="SSF90123">
    <property type="entry name" value="ABC transporter transmembrane region"/>
    <property type="match status" value="1"/>
</dbReference>
<dbReference type="InterPro" id="IPR011527">
    <property type="entry name" value="ABC1_TM_dom"/>
</dbReference>
<dbReference type="EC" id="3.6.3.-" evidence="12"/>
<evidence type="ECO:0000259" key="11">
    <source>
        <dbReference type="PROSITE" id="PS50929"/>
    </source>
</evidence>
<accession>A0A644Y825</accession>
<dbReference type="InterPro" id="IPR027417">
    <property type="entry name" value="P-loop_NTPase"/>
</dbReference>
<keyword evidence="2" id="KW-0813">Transport</keyword>
<dbReference type="InterPro" id="IPR017871">
    <property type="entry name" value="ABC_transporter-like_CS"/>
</dbReference>
<dbReference type="PROSITE" id="PS00211">
    <property type="entry name" value="ABC_TRANSPORTER_1"/>
    <property type="match status" value="1"/>
</dbReference>
<keyword evidence="6 12" id="KW-0067">ATP-binding</keyword>
<dbReference type="InterPro" id="IPR036640">
    <property type="entry name" value="ABC1_TM_sf"/>
</dbReference>
<keyword evidence="4 9" id="KW-0812">Transmembrane</keyword>
<dbReference type="GO" id="GO:0005886">
    <property type="term" value="C:plasma membrane"/>
    <property type="evidence" value="ECO:0007669"/>
    <property type="project" value="UniProtKB-SubCell"/>
</dbReference>
<evidence type="ECO:0000256" key="2">
    <source>
        <dbReference type="ARBA" id="ARBA00022448"/>
    </source>
</evidence>
<feature type="transmembrane region" description="Helical" evidence="9">
    <location>
        <begin position="221"/>
        <end position="244"/>
    </location>
</feature>
<evidence type="ECO:0000256" key="5">
    <source>
        <dbReference type="ARBA" id="ARBA00022741"/>
    </source>
</evidence>
<protein>
    <submittedName>
        <fullName evidence="12">Putative multidrug export ATP-binding/permease protein</fullName>
        <ecNumber evidence="12">3.6.3.-</ecNumber>
    </submittedName>
</protein>
<evidence type="ECO:0000256" key="8">
    <source>
        <dbReference type="ARBA" id="ARBA00023136"/>
    </source>
</evidence>
<keyword evidence="7 9" id="KW-1133">Transmembrane helix</keyword>
<dbReference type="Gene3D" id="3.40.50.300">
    <property type="entry name" value="P-loop containing nucleotide triphosphate hydrolases"/>
    <property type="match status" value="1"/>
</dbReference>
<gene>
    <name evidence="12" type="ORF">SDC9_71179</name>
</gene>
<keyword evidence="12" id="KW-0378">Hydrolase</keyword>
<dbReference type="PANTHER" id="PTHR43394">
    <property type="entry name" value="ATP-DEPENDENT PERMEASE MDL1, MITOCHONDRIAL"/>
    <property type="match status" value="1"/>
</dbReference>
<dbReference type="FunFam" id="3.40.50.300:FF:000221">
    <property type="entry name" value="Multidrug ABC transporter ATP-binding protein"/>
    <property type="match status" value="1"/>
</dbReference>
<dbReference type="InterPro" id="IPR039421">
    <property type="entry name" value="Type_1_exporter"/>
</dbReference>
<dbReference type="InterPro" id="IPR003593">
    <property type="entry name" value="AAA+_ATPase"/>
</dbReference>
<organism evidence="12">
    <name type="scientific">bioreactor metagenome</name>
    <dbReference type="NCBI Taxonomy" id="1076179"/>
    <lineage>
        <taxon>unclassified sequences</taxon>
        <taxon>metagenomes</taxon>
        <taxon>ecological metagenomes</taxon>
    </lineage>
</organism>
<feature type="transmembrane region" description="Helical" evidence="9">
    <location>
        <begin position="250"/>
        <end position="271"/>
    </location>
</feature>
<feature type="domain" description="ABC transmembrane type-1" evidence="11">
    <location>
        <begin position="1"/>
        <end position="279"/>
    </location>
</feature>
<comment type="subcellular location">
    <subcellularLocation>
        <location evidence="1">Cell membrane</location>
        <topology evidence="1">Multi-pass membrane protein</topology>
    </subcellularLocation>
</comment>